<proteinExistence type="inferred from homology"/>
<protein>
    <submittedName>
        <fullName evidence="6">Uncharacterized protein</fullName>
    </submittedName>
</protein>
<evidence type="ECO:0000313" key="9">
    <source>
        <dbReference type="Proteomes" id="UP000501753"/>
    </source>
</evidence>
<dbReference type="RefSeq" id="WP_127176361.1">
    <property type="nucleotide sequence ID" value="NZ_CP029078.1"/>
</dbReference>
<dbReference type="OrthoDB" id="3196337at2"/>
<dbReference type="InterPro" id="IPR036866">
    <property type="entry name" value="RibonucZ/Hydroxyglut_hydro"/>
</dbReference>
<keyword evidence="9" id="KW-1185">Reference proteome</keyword>
<dbReference type="Proteomes" id="UP000271291">
    <property type="component" value="Chromosome"/>
</dbReference>
<keyword evidence="4" id="KW-0378">Hydrolase</keyword>
<evidence type="ECO:0000256" key="2">
    <source>
        <dbReference type="ARBA" id="ARBA00007749"/>
    </source>
</evidence>
<evidence type="ECO:0000256" key="3">
    <source>
        <dbReference type="ARBA" id="ARBA00022723"/>
    </source>
</evidence>
<evidence type="ECO:0000313" key="6">
    <source>
        <dbReference type="EMBL" id="AZS83450.1"/>
    </source>
</evidence>
<dbReference type="GO" id="GO:0046872">
    <property type="term" value="F:metal ion binding"/>
    <property type="evidence" value="ECO:0007669"/>
    <property type="project" value="UniProtKB-KW"/>
</dbReference>
<dbReference type="Proteomes" id="UP000501753">
    <property type="component" value="Chromosome"/>
</dbReference>
<organism evidence="6 8">
    <name type="scientific">Streptomyces griseoviridis</name>
    <dbReference type="NCBI Taxonomy" id="45398"/>
    <lineage>
        <taxon>Bacteria</taxon>
        <taxon>Bacillati</taxon>
        <taxon>Actinomycetota</taxon>
        <taxon>Actinomycetes</taxon>
        <taxon>Kitasatosporales</taxon>
        <taxon>Streptomycetaceae</taxon>
        <taxon>Streptomyces</taxon>
    </lineage>
</organism>
<evidence type="ECO:0000313" key="7">
    <source>
        <dbReference type="EMBL" id="QCN89696.1"/>
    </source>
</evidence>
<reference evidence="6 8" key="2">
    <citation type="submission" date="2018-12" db="EMBL/GenBank/DDBJ databases">
        <title>Streptomyces griseoviridis F1-27 complete genome.</title>
        <authorList>
            <person name="Mariita R.M."/>
            <person name="Sello J.K."/>
        </authorList>
    </citation>
    <scope>NUCLEOTIDE SEQUENCE [LARGE SCALE GENOMIC DNA]</scope>
    <source>
        <strain evidence="6 8">F1-27</strain>
    </source>
</reference>
<evidence type="ECO:0000256" key="4">
    <source>
        <dbReference type="ARBA" id="ARBA00022801"/>
    </source>
</evidence>
<dbReference type="SUPFAM" id="SSF56281">
    <property type="entry name" value="Metallo-hydrolase/oxidoreductase"/>
    <property type="match status" value="1"/>
</dbReference>
<dbReference type="PANTHER" id="PTHR42978">
    <property type="entry name" value="QUORUM-QUENCHING LACTONASE YTNP-RELATED-RELATED"/>
    <property type="match status" value="1"/>
</dbReference>
<dbReference type="EMBL" id="CP029078">
    <property type="protein sequence ID" value="QCN89696.1"/>
    <property type="molecule type" value="Genomic_DNA"/>
</dbReference>
<reference evidence="7 9" key="1">
    <citation type="submission" date="2018-04" db="EMBL/GenBank/DDBJ databases">
        <title>Complete genome sequences of Streptomyces griseoviridis K61 and characterization of antagonistic properties of biological control agents.</title>
        <authorList>
            <person name="Mariita R.M."/>
            <person name="Sello J.K."/>
        </authorList>
    </citation>
    <scope>NUCLEOTIDE SEQUENCE [LARGE SCALE GENOMIC DNA]</scope>
    <source>
        <strain evidence="7 9">K61</strain>
    </source>
</reference>
<dbReference type="PANTHER" id="PTHR42978:SF7">
    <property type="entry name" value="METALLO-HYDROLASE RV2300C-RELATED"/>
    <property type="match status" value="1"/>
</dbReference>
<dbReference type="AlphaFoldDB" id="A0A3Q9KLR2"/>
<comment type="cofactor">
    <cofactor evidence="1">
        <name>Zn(2+)</name>
        <dbReference type="ChEBI" id="CHEBI:29105"/>
    </cofactor>
</comment>
<dbReference type="EMBL" id="CP034687">
    <property type="protein sequence ID" value="AZS83450.1"/>
    <property type="molecule type" value="Genomic_DNA"/>
</dbReference>
<dbReference type="KEGG" id="sgd:ELQ87_03460"/>
<dbReference type="Gene3D" id="3.60.15.10">
    <property type="entry name" value="Ribonuclease Z/Hydroxyacylglutathione hydrolase-like"/>
    <property type="match status" value="1"/>
</dbReference>
<evidence type="ECO:0000313" key="8">
    <source>
        <dbReference type="Proteomes" id="UP000271291"/>
    </source>
</evidence>
<gene>
    <name evidence="7" type="ORF">DDJ31_35895</name>
    <name evidence="6" type="ORF">ELQ87_03460</name>
</gene>
<dbReference type="GO" id="GO:0016787">
    <property type="term" value="F:hydrolase activity"/>
    <property type="evidence" value="ECO:0007669"/>
    <property type="project" value="UniProtKB-KW"/>
</dbReference>
<name>A0A3Q9KLR2_STRGD</name>
<keyword evidence="3" id="KW-0479">Metal-binding</keyword>
<evidence type="ECO:0000256" key="5">
    <source>
        <dbReference type="ARBA" id="ARBA00022833"/>
    </source>
</evidence>
<dbReference type="InterPro" id="IPR051013">
    <property type="entry name" value="MBL_superfamily_lactonases"/>
</dbReference>
<comment type="similarity">
    <text evidence="2">Belongs to the metallo-beta-lactamase superfamily.</text>
</comment>
<accession>A0A3Q9KLR2</accession>
<sequence>MASFPWSATDVVDLPTTGTPVDTLTDLTLIPGGPGARLAAARSQGADFKREFVTTGTPDTVTTCDLVTLPYPTRFGLFRASRAVAPFLSITNRMLVIRWRETDGRSRTLLFEPSDVELGKYTPYFDRLARRTPDVVARQMVTEHETVLGHLARLGIAPEDVDYLLFDHLHTQDLRRWVGTTAHQDDLGGRPEALFPNAKVVVQRDELAAMAVLHPLQRPWYQPDTYRDVPPGAFLPIEGSVLLGPGVGVVKTPGHVFGNQSLVLNTSTGVWVSSENVIAAECLTPEHSRLPGLTRWSGTWGQEVVLNANSLETTADQYNSVVLEKTLADPSQADPRFLQFFPSSELTGAWTNPGTKPTFSHHAITHTS</sequence>
<keyword evidence="5" id="KW-0862">Zinc</keyword>
<evidence type="ECO:0000256" key="1">
    <source>
        <dbReference type="ARBA" id="ARBA00001947"/>
    </source>
</evidence>